<reference evidence="3 4" key="1">
    <citation type="journal article" date="2012" name="PLoS Pathog.">
        <title>Diverse lifestyles and strategies of plant pathogenesis encoded in the genomes of eighteen Dothideomycetes fungi.</title>
        <authorList>
            <person name="Ohm R.A."/>
            <person name="Feau N."/>
            <person name="Henrissat B."/>
            <person name="Schoch C.L."/>
            <person name="Horwitz B.A."/>
            <person name="Barry K.W."/>
            <person name="Condon B.J."/>
            <person name="Copeland A.C."/>
            <person name="Dhillon B."/>
            <person name="Glaser F."/>
            <person name="Hesse C.N."/>
            <person name="Kosti I."/>
            <person name="LaButti K."/>
            <person name="Lindquist E.A."/>
            <person name="Lucas S."/>
            <person name="Salamov A.A."/>
            <person name="Bradshaw R.E."/>
            <person name="Ciuffetti L."/>
            <person name="Hamelin R.C."/>
            <person name="Kema G.H.J."/>
            <person name="Lawrence C."/>
            <person name="Scott J.A."/>
            <person name="Spatafora J.W."/>
            <person name="Turgeon B.G."/>
            <person name="de Wit P.J.G.M."/>
            <person name="Zhong S."/>
            <person name="Goodwin S.B."/>
            <person name="Grigoriev I.V."/>
        </authorList>
    </citation>
    <scope>NUCLEOTIDE SEQUENCE [LARGE SCALE GENOMIC DNA]</scope>
    <source>
        <strain evidence="4">C5 / ATCC 48332 / race O</strain>
    </source>
</reference>
<dbReference type="InterPro" id="IPR008979">
    <property type="entry name" value="Galactose-bd-like_sf"/>
</dbReference>
<dbReference type="InterPro" id="IPR050585">
    <property type="entry name" value="Xaa-Pro_dipeptidyl-ppase/CocE"/>
</dbReference>
<dbReference type="OrthoDB" id="2578740at2759"/>
<dbReference type="InterPro" id="IPR000383">
    <property type="entry name" value="Xaa-Pro-like_dom"/>
</dbReference>
<dbReference type="EMBL" id="KB445579">
    <property type="protein sequence ID" value="EMD89376.1"/>
    <property type="molecule type" value="Genomic_DNA"/>
</dbReference>
<dbReference type="OMA" id="FYRESIC"/>
<evidence type="ECO:0000259" key="2">
    <source>
        <dbReference type="SMART" id="SM00939"/>
    </source>
</evidence>
<dbReference type="Pfam" id="PF02129">
    <property type="entry name" value="Peptidase_S15"/>
    <property type="match status" value="1"/>
</dbReference>
<organism evidence="3 4">
    <name type="scientific">Cochliobolus heterostrophus (strain C5 / ATCC 48332 / race O)</name>
    <name type="common">Southern corn leaf blight fungus</name>
    <name type="synonym">Bipolaris maydis</name>
    <dbReference type="NCBI Taxonomy" id="701091"/>
    <lineage>
        <taxon>Eukaryota</taxon>
        <taxon>Fungi</taxon>
        <taxon>Dikarya</taxon>
        <taxon>Ascomycota</taxon>
        <taxon>Pezizomycotina</taxon>
        <taxon>Dothideomycetes</taxon>
        <taxon>Pleosporomycetidae</taxon>
        <taxon>Pleosporales</taxon>
        <taxon>Pleosporineae</taxon>
        <taxon>Pleosporaceae</taxon>
        <taxon>Bipolaris</taxon>
    </lineage>
</organism>
<dbReference type="HOGENOM" id="CLU_015590_3_0_1"/>
<dbReference type="Proteomes" id="UP000016936">
    <property type="component" value="Unassembled WGS sequence"/>
</dbReference>
<evidence type="ECO:0000256" key="1">
    <source>
        <dbReference type="ARBA" id="ARBA00022801"/>
    </source>
</evidence>
<protein>
    <recommendedName>
        <fullName evidence="2">Xaa-Pro dipeptidyl-peptidase C-terminal domain-containing protein</fullName>
    </recommendedName>
</protein>
<dbReference type="SUPFAM" id="SSF53474">
    <property type="entry name" value="alpha/beta-Hydrolases"/>
    <property type="match status" value="1"/>
</dbReference>
<dbReference type="InterPro" id="IPR029058">
    <property type="entry name" value="AB_hydrolase_fold"/>
</dbReference>
<dbReference type="eggNOG" id="ENOG502QTIK">
    <property type="taxonomic scope" value="Eukaryota"/>
</dbReference>
<dbReference type="Pfam" id="PF08530">
    <property type="entry name" value="PepX_C"/>
    <property type="match status" value="1"/>
</dbReference>
<accession>M2U6N1</accession>
<feature type="domain" description="Xaa-Pro dipeptidyl-peptidase C-terminal" evidence="2">
    <location>
        <begin position="275"/>
        <end position="544"/>
    </location>
</feature>
<dbReference type="SMART" id="SM00939">
    <property type="entry name" value="PepX_C"/>
    <property type="match status" value="1"/>
</dbReference>
<evidence type="ECO:0000313" key="4">
    <source>
        <dbReference type="Proteomes" id="UP000016936"/>
    </source>
</evidence>
<dbReference type="InterPro" id="IPR005674">
    <property type="entry name" value="CocE/Ser_esterase"/>
</dbReference>
<proteinExistence type="predicted"/>
<reference evidence="4" key="2">
    <citation type="journal article" date="2013" name="PLoS Genet.">
        <title>Comparative genome structure, secondary metabolite, and effector coding capacity across Cochliobolus pathogens.</title>
        <authorList>
            <person name="Condon B.J."/>
            <person name="Leng Y."/>
            <person name="Wu D."/>
            <person name="Bushley K.E."/>
            <person name="Ohm R.A."/>
            <person name="Otillar R."/>
            <person name="Martin J."/>
            <person name="Schackwitz W."/>
            <person name="Grimwood J."/>
            <person name="MohdZainudin N."/>
            <person name="Xue C."/>
            <person name="Wang R."/>
            <person name="Manning V.A."/>
            <person name="Dhillon B."/>
            <person name="Tu Z.J."/>
            <person name="Steffenson B.J."/>
            <person name="Salamov A."/>
            <person name="Sun H."/>
            <person name="Lowry S."/>
            <person name="LaButti K."/>
            <person name="Han J."/>
            <person name="Copeland A."/>
            <person name="Lindquist E."/>
            <person name="Barry K."/>
            <person name="Schmutz J."/>
            <person name="Baker S.E."/>
            <person name="Ciuffetti L.M."/>
            <person name="Grigoriev I.V."/>
            <person name="Zhong S."/>
            <person name="Turgeon B.G."/>
        </authorList>
    </citation>
    <scope>NUCLEOTIDE SEQUENCE [LARGE SCALE GENOMIC DNA]</scope>
    <source>
        <strain evidence="4">C5 / ATCC 48332 / race O</strain>
    </source>
</reference>
<dbReference type="PANTHER" id="PTHR43056">
    <property type="entry name" value="PEPTIDASE S9 PROLYL OLIGOPEPTIDASE"/>
    <property type="match status" value="1"/>
</dbReference>
<dbReference type="Gene3D" id="1.10.3020.20">
    <property type="match status" value="1"/>
</dbReference>
<gene>
    <name evidence="3" type="ORF">COCHEDRAFT_1180923</name>
</gene>
<keyword evidence="1" id="KW-0378">Hydrolase</keyword>
<dbReference type="NCBIfam" id="TIGR00976">
    <property type="entry name" value="CocE_NonD"/>
    <property type="match status" value="1"/>
</dbReference>
<dbReference type="Gene3D" id="3.40.50.1820">
    <property type="entry name" value="alpha/beta hydrolase"/>
    <property type="match status" value="1"/>
</dbReference>
<keyword evidence="4" id="KW-1185">Reference proteome</keyword>
<dbReference type="SUPFAM" id="SSF49785">
    <property type="entry name" value="Galactose-binding domain-like"/>
    <property type="match status" value="1"/>
</dbReference>
<dbReference type="AlphaFoldDB" id="M2U6N1"/>
<sequence>MIYEKDQEITLRDGVKIFADVFRPIDSDTEPVPAILPWSIFGKTGTGPQSLDNLPWRVGIPRSWTSGLEKWEAPDPAEWIQRGYAVVNTDARGTFQSEGDMPVYGTQEGRDGHDAIEWIGVQPWCNGSVGMAGNSWLGSTQWFIGAEQPPHLKALAPWEGLGDYYRESLCRGGIPDYSFWGLLLSNFTGGLNNREHVEGMIDKYPLWNAYWEDKRPKLWNINVPMYATASYSTGLHTEGSLRGYFLSSSTEKWLRICSTQEWHDIYQPNYIDELQSFFDKYLKGIQNNWEATPRMRLALLGYNQPSIVDRPISRLPPENFVWQSFYLDGLTSTLQRHPRINEHALTYDATAAWSYPPKEYAGFRLTFEKYTELCGFSKAKLYMSTPDHDDMDVYVMIQKLDQNGKMLQHFNIPFRDLPPEVSEKDIPGENFLRYIGPNGRLRASHRAVQKEPDYPDEKLELLSPAYIWHPHDKVEKLKKDQVVELEIMIWAGGMIFERGESLRLDILGHDPRWPEYKGLDKSLKNLNVGKHRVHTGGEYPSSLYIALSN</sequence>
<dbReference type="InterPro" id="IPR013736">
    <property type="entry name" value="Xaa-Pro_dipept_C"/>
</dbReference>
<evidence type="ECO:0000313" key="3">
    <source>
        <dbReference type="EMBL" id="EMD89376.1"/>
    </source>
</evidence>
<dbReference type="GO" id="GO:0008239">
    <property type="term" value="F:dipeptidyl-peptidase activity"/>
    <property type="evidence" value="ECO:0007669"/>
    <property type="project" value="InterPro"/>
</dbReference>
<dbReference type="PANTHER" id="PTHR43056:SF10">
    <property type="entry name" value="COCE_NOND FAMILY, PUTATIVE (AFU_ORTHOLOGUE AFUA_7G00600)-RELATED"/>
    <property type="match status" value="1"/>
</dbReference>
<name>M2U6N1_COCH5</name>
<dbReference type="Gene3D" id="2.60.120.260">
    <property type="entry name" value="Galactose-binding domain-like"/>
    <property type="match status" value="1"/>
</dbReference>